<comment type="caution">
    <text evidence="2">The sequence shown here is derived from an EMBL/GenBank/DDBJ whole genome shotgun (WGS) entry which is preliminary data.</text>
</comment>
<protein>
    <submittedName>
        <fullName evidence="2">Uncharacterized protein</fullName>
    </submittedName>
</protein>
<sequence length="214" mass="22276">MKDIWDPGTRSWDDGMESRRKEQKSGASQLGPPNCNVDSGAEVQRNGSEGERKVKQKTQKTSGRRGVAHVGTDDWDAMYGSGNEEIGGSVHGACPGLSGTRDAATGDTGAGDGSIDRGDAGGRARGHAERLLTSRDCAKDCARVAGGPETRYGGCGTRRRRADSDNGARGRKTTPVNTDEGTDRLGMVSTMWIGSGLDADDVFEGADPDGGAGT</sequence>
<gene>
    <name evidence="2" type="ORF">GGX14DRAFT_393592</name>
</gene>
<proteinExistence type="predicted"/>
<evidence type="ECO:0000256" key="1">
    <source>
        <dbReference type="SAM" id="MobiDB-lite"/>
    </source>
</evidence>
<organism evidence="2 3">
    <name type="scientific">Mycena pura</name>
    <dbReference type="NCBI Taxonomy" id="153505"/>
    <lineage>
        <taxon>Eukaryota</taxon>
        <taxon>Fungi</taxon>
        <taxon>Dikarya</taxon>
        <taxon>Basidiomycota</taxon>
        <taxon>Agaricomycotina</taxon>
        <taxon>Agaricomycetes</taxon>
        <taxon>Agaricomycetidae</taxon>
        <taxon>Agaricales</taxon>
        <taxon>Marasmiineae</taxon>
        <taxon>Mycenaceae</taxon>
        <taxon>Mycena</taxon>
    </lineage>
</organism>
<dbReference type="AlphaFoldDB" id="A0AAD6YIM9"/>
<accession>A0AAD6YIM9</accession>
<name>A0AAD6YIM9_9AGAR</name>
<feature type="compositionally biased region" description="Basic and acidic residues" evidence="1">
    <location>
        <begin position="1"/>
        <end position="24"/>
    </location>
</feature>
<dbReference type="EMBL" id="JARJCW010000023">
    <property type="protein sequence ID" value="KAJ7212704.1"/>
    <property type="molecule type" value="Genomic_DNA"/>
</dbReference>
<feature type="region of interest" description="Disordered" evidence="1">
    <location>
        <begin position="148"/>
        <end position="185"/>
    </location>
</feature>
<feature type="compositionally biased region" description="Basic and acidic residues" evidence="1">
    <location>
        <begin position="114"/>
        <end position="127"/>
    </location>
</feature>
<keyword evidence="3" id="KW-1185">Reference proteome</keyword>
<feature type="compositionally biased region" description="Basic residues" evidence="1">
    <location>
        <begin position="54"/>
        <end position="67"/>
    </location>
</feature>
<dbReference type="Proteomes" id="UP001219525">
    <property type="component" value="Unassembled WGS sequence"/>
</dbReference>
<evidence type="ECO:0000313" key="3">
    <source>
        <dbReference type="Proteomes" id="UP001219525"/>
    </source>
</evidence>
<reference evidence="2" key="1">
    <citation type="submission" date="2023-03" db="EMBL/GenBank/DDBJ databases">
        <title>Massive genome expansion in bonnet fungi (Mycena s.s.) driven by repeated elements and novel gene families across ecological guilds.</title>
        <authorList>
            <consortium name="Lawrence Berkeley National Laboratory"/>
            <person name="Harder C.B."/>
            <person name="Miyauchi S."/>
            <person name="Viragh M."/>
            <person name="Kuo A."/>
            <person name="Thoen E."/>
            <person name="Andreopoulos B."/>
            <person name="Lu D."/>
            <person name="Skrede I."/>
            <person name="Drula E."/>
            <person name="Henrissat B."/>
            <person name="Morin E."/>
            <person name="Kohler A."/>
            <person name="Barry K."/>
            <person name="LaButti K."/>
            <person name="Morin E."/>
            <person name="Salamov A."/>
            <person name="Lipzen A."/>
            <person name="Mereny Z."/>
            <person name="Hegedus B."/>
            <person name="Baldrian P."/>
            <person name="Stursova M."/>
            <person name="Weitz H."/>
            <person name="Taylor A."/>
            <person name="Grigoriev I.V."/>
            <person name="Nagy L.G."/>
            <person name="Martin F."/>
            <person name="Kauserud H."/>
        </authorList>
    </citation>
    <scope>NUCLEOTIDE SEQUENCE</scope>
    <source>
        <strain evidence="2">9144</strain>
    </source>
</reference>
<evidence type="ECO:0000313" key="2">
    <source>
        <dbReference type="EMBL" id="KAJ7212704.1"/>
    </source>
</evidence>
<feature type="region of interest" description="Disordered" evidence="1">
    <location>
        <begin position="1"/>
        <end position="127"/>
    </location>
</feature>